<dbReference type="Pfam" id="PF01850">
    <property type="entry name" value="PIN"/>
    <property type="match status" value="1"/>
</dbReference>
<protein>
    <recommendedName>
        <fullName evidence="6">Ribonuclease VapC</fullName>
        <shortName evidence="6">RNase VapC</shortName>
        <ecNumber evidence="6">3.1.-.-</ecNumber>
    </recommendedName>
    <alternativeName>
        <fullName evidence="6">Toxin VapC</fullName>
    </alternativeName>
</protein>
<organism evidence="8 9">
    <name type="scientific">Maricaulis maris</name>
    <dbReference type="NCBI Taxonomy" id="74318"/>
    <lineage>
        <taxon>Bacteria</taxon>
        <taxon>Pseudomonadati</taxon>
        <taxon>Pseudomonadota</taxon>
        <taxon>Alphaproteobacteria</taxon>
        <taxon>Maricaulales</taxon>
        <taxon>Maricaulaceae</taxon>
        <taxon>Maricaulis</taxon>
    </lineage>
</organism>
<dbReference type="PANTHER" id="PTHR35901:SF1">
    <property type="entry name" value="EXONUCLEASE VAPC9"/>
    <property type="match status" value="1"/>
</dbReference>
<accession>A0A495D0V0</accession>
<dbReference type="GO" id="GO:0000287">
    <property type="term" value="F:magnesium ion binding"/>
    <property type="evidence" value="ECO:0007669"/>
    <property type="project" value="UniProtKB-UniRule"/>
</dbReference>
<dbReference type="InterPro" id="IPR029060">
    <property type="entry name" value="PIN-like_dom_sf"/>
</dbReference>
<gene>
    <name evidence="6" type="primary">vapC</name>
    <name evidence="8" type="ORF">C7435_2804</name>
</gene>
<dbReference type="PANTHER" id="PTHR35901">
    <property type="entry name" value="RIBONUCLEASE VAPC3"/>
    <property type="match status" value="1"/>
</dbReference>
<evidence type="ECO:0000313" key="8">
    <source>
        <dbReference type="EMBL" id="RKQ95117.1"/>
    </source>
</evidence>
<keyword evidence="6" id="KW-0800">Toxin</keyword>
<feature type="binding site" evidence="6">
    <location>
        <position position="7"/>
    </location>
    <ligand>
        <name>Mg(2+)</name>
        <dbReference type="ChEBI" id="CHEBI:18420"/>
    </ligand>
</feature>
<comment type="similarity">
    <text evidence="6">Belongs to the PINc/VapC protein family.</text>
</comment>
<feature type="domain" description="PIN" evidence="7">
    <location>
        <begin position="5"/>
        <end position="123"/>
    </location>
</feature>
<keyword evidence="1 6" id="KW-1277">Toxin-antitoxin system</keyword>
<evidence type="ECO:0000259" key="7">
    <source>
        <dbReference type="Pfam" id="PF01850"/>
    </source>
</evidence>
<evidence type="ECO:0000256" key="1">
    <source>
        <dbReference type="ARBA" id="ARBA00022649"/>
    </source>
</evidence>
<keyword evidence="5 6" id="KW-0460">Magnesium</keyword>
<dbReference type="GO" id="GO:0004540">
    <property type="term" value="F:RNA nuclease activity"/>
    <property type="evidence" value="ECO:0007669"/>
    <property type="project" value="InterPro"/>
</dbReference>
<dbReference type="Proteomes" id="UP000273675">
    <property type="component" value="Unassembled WGS sequence"/>
</dbReference>
<comment type="cofactor">
    <cofactor evidence="6">
        <name>Mg(2+)</name>
        <dbReference type="ChEBI" id="CHEBI:18420"/>
    </cofactor>
</comment>
<dbReference type="GO" id="GO:0016787">
    <property type="term" value="F:hydrolase activity"/>
    <property type="evidence" value="ECO:0007669"/>
    <property type="project" value="UniProtKB-KW"/>
</dbReference>
<evidence type="ECO:0000313" key="9">
    <source>
        <dbReference type="Proteomes" id="UP000273675"/>
    </source>
</evidence>
<dbReference type="SUPFAM" id="SSF88723">
    <property type="entry name" value="PIN domain-like"/>
    <property type="match status" value="1"/>
</dbReference>
<name>A0A495D0V0_9PROT</name>
<feature type="binding site" evidence="6">
    <location>
        <position position="97"/>
    </location>
    <ligand>
        <name>Mg(2+)</name>
        <dbReference type="ChEBI" id="CHEBI:18420"/>
    </ligand>
</feature>
<dbReference type="EC" id="3.1.-.-" evidence="6"/>
<keyword evidence="2 6" id="KW-0540">Nuclease</keyword>
<evidence type="ECO:0000256" key="3">
    <source>
        <dbReference type="ARBA" id="ARBA00022723"/>
    </source>
</evidence>
<dbReference type="InterPro" id="IPR002716">
    <property type="entry name" value="PIN_dom"/>
</dbReference>
<proteinExistence type="inferred from homology"/>
<dbReference type="AlphaFoldDB" id="A0A495D0V0"/>
<comment type="function">
    <text evidence="6">Toxic component of a toxin-antitoxin (TA) system. An RNase.</text>
</comment>
<evidence type="ECO:0000256" key="4">
    <source>
        <dbReference type="ARBA" id="ARBA00022801"/>
    </source>
</evidence>
<keyword evidence="4 6" id="KW-0378">Hydrolase</keyword>
<dbReference type="InterPro" id="IPR051619">
    <property type="entry name" value="TypeII_TA_RNase_PINc/VapC"/>
</dbReference>
<comment type="caution">
    <text evidence="8">The sequence shown here is derived from an EMBL/GenBank/DDBJ whole genome shotgun (WGS) entry which is preliminary data.</text>
</comment>
<keyword evidence="3 6" id="KW-0479">Metal-binding</keyword>
<evidence type="ECO:0000256" key="5">
    <source>
        <dbReference type="ARBA" id="ARBA00022842"/>
    </source>
</evidence>
<evidence type="ECO:0000256" key="6">
    <source>
        <dbReference type="HAMAP-Rule" id="MF_00265"/>
    </source>
</evidence>
<reference evidence="8 9" key="1">
    <citation type="submission" date="2018-10" db="EMBL/GenBank/DDBJ databases">
        <title>Genomic Encyclopedia of Type Strains, Phase IV (KMG-IV): sequencing the most valuable type-strain genomes for metagenomic binning, comparative biology and taxonomic classification.</title>
        <authorList>
            <person name="Goeker M."/>
        </authorList>
    </citation>
    <scope>NUCLEOTIDE SEQUENCE [LARGE SCALE GENOMIC DNA]</scope>
    <source>
        <strain evidence="8 9">DSM 4734</strain>
    </source>
</reference>
<dbReference type="CDD" id="cd09873">
    <property type="entry name" value="PIN_Pae0151-like"/>
    <property type="match status" value="1"/>
</dbReference>
<dbReference type="EMBL" id="RBIM01000007">
    <property type="protein sequence ID" value="RKQ95117.1"/>
    <property type="molecule type" value="Genomic_DNA"/>
</dbReference>
<dbReference type="HAMAP" id="MF_00265">
    <property type="entry name" value="VapC_Nob1"/>
    <property type="match status" value="1"/>
</dbReference>
<dbReference type="InterPro" id="IPR044153">
    <property type="entry name" value="PIN_Pae0151-like"/>
</dbReference>
<evidence type="ECO:0000256" key="2">
    <source>
        <dbReference type="ARBA" id="ARBA00022722"/>
    </source>
</evidence>
<dbReference type="Gene3D" id="3.40.50.1010">
    <property type="entry name" value="5'-nuclease"/>
    <property type="match status" value="1"/>
</dbReference>
<sequence length="138" mass="15444">MRPAVFDASVAVRAFLPVPGNDRAEAAIRSYAMVAPALIVTEVANTIWKYHRRGDMDRGTCLEAIRHFAPYPELRPDISLHTEALEIACEQDHPVYDCLYLALARREGYPLLTADKRLLALARERLDLAAIGLDEVEV</sequence>
<dbReference type="GO" id="GO:0090729">
    <property type="term" value="F:toxin activity"/>
    <property type="evidence" value="ECO:0007669"/>
    <property type="project" value="UniProtKB-KW"/>
</dbReference>
<dbReference type="InterPro" id="IPR022907">
    <property type="entry name" value="VapC_family"/>
</dbReference>